<proteinExistence type="predicted"/>
<feature type="transmembrane region" description="Helical" evidence="1">
    <location>
        <begin position="163"/>
        <end position="183"/>
    </location>
</feature>
<keyword evidence="1" id="KW-1133">Transmembrane helix</keyword>
<protein>
    <submittedName>
        <fullName evidence="2">FHA domain-containing protein</fullName>
    </submittedName>
</protein>
<sequence length="342" mass="38202">MEVVNTRPADLLIRLADDSEAIPRLFEATESCTIGRGYRNQLVINDEYADACAVQLSRTADQQFWQLMLVDNSVNVRLNDRPLEAGAHYRIENGDELTIGKTTLVLIDPDVPVAAARPLNLHRWQGGFLGILFTLASLMLVLAGFQGLEWLLINPTSNWRETLVFVTAGLMVASMWAGIWALVGKLFRQQAAFFDHLLALTTVLAITMPLEYVPDWLAFTTNTPLLNRIADHLISLLLVFLLISKHMALATRLKRPRMVAAMATLILTGILAVNEFNSFESRQYWPSYSNSLAPASWYLGPVQSPDEYLDELGQLLDQMPAAADEPMPDDTDPEALIDMMNE</sequence>
<evidence type="ECO:0000313" key="2">
    <source>
        <dbReference type="EMBL" id="MCY0966793.1"/>
    </source>
</evidence>
<feature type="transmembrane region" description="Helical" evidence="1">
    <location>
        <begin position="127"/>
        <end position="148"/>
    </location>
</feature>
<accession>A0A9X3EQ40</accession>
<dbReference type="SUPFAM" id="SSF49879">
    <property type="entry name" value="SMAD/FHA domain"/>
    <property type="match status" value="1"/>
</dbReference>
<dbReference type="EMBL" id="JAPNOA010000056">
    <property type="protein sequence ID" value="MCY0966793.1"/>
    <property type="molecule type" value="Genomic_DNA"/>
</dbReference>
<dbReference type="Proteomes" id="UP001150830">
    <property type="component" value="Unassembled WGS sequence"/>
</dbReference>
<gene>
    <name evidence="2" type="ORF">OUO13_16555</name>
</gene>
<name>A0A9X3EQ40_9GAMM</name>
<dbReference type="Gene3D" id="2.60.200.20">
    <property type="match status" value="1"/>
</dbReference>
<reference evidence="2" key="1">
    <citation type="submission" date="2022-11" db="EMBL/GenBank/DDBJ databases">
        <title>Parathalassolutuus dongxingensis gen. nov., sp. nov., a novel member of family Oceanospirillaceae isolated from a coastal shrimp pond in Guangxi, China.</title>
        <authorList>
            <person name="Chen H."/>
        </authorList>
    </citation>
    <scope>NUCLEOTIDE SEQUENCE</scope>
    <source>
        <strain evidence="2">G-43</strain>
    </source>
</reference>
<feature type="transmembrane region" description="Helical" evidence="1">
    <location>
        <begin position="192"/>
        <end position="213"/>
    </location>
</feature>
<keyword evidence="1" id="KW-0472">Membrane</keyword>
<evidence type="ECO:0000256" key="1">
    <source>
        <dbReference type="SAM" id="Phobius"/>
    </source>
</evidence>
<keyword evidence="3" id="KW-1185">Reference proteome</keyword>
<keyword evidence="1" id="KW-0812">Transmembrane</keyword>
<comment type="caution">
    <text evidence="2">The sequence shown here is derived from an EMBL/GenBank/DDBJ whole genome shotgun (WGS) entry which is preliminary data.</text>
</comment>
<dbReference type="AlphaFoldDB" id="A0A9X3EQ40"/>
<organism evidence="2 3">
    <name type="scientific">Parathalassolituus penaei</name>
    <dbReference type="NCBI Taxonomy" id="2997323"/>
    <lineage>
        <taxon>Bacteria</taxon>
        <taxon>Pseudomonadati</taxon>
        <taxon>Pseudomonadota</taxon>
        <taxon>Gammaproteobacteria</taxon>
        <taxon>Oceanospirillales</taxon>
        <taxon>Oceanospirillaceae</taxon>
        <taxon>Parathalassolituus</taxon>
    </lineage>
</organism>
<dbReference type="CDD" id="cd00060">
    <property type="entry name" value="FHA"/>
    <property type="match status" value="1"/>
</dbReference>
<evidence type="ECO:0000313" key="3">
    <source>
        <dbReference type="Proteomes" id="UP001150830"/>
    </source>
</evidence>
<dbReference type="InterPro" id="IPR008984">
    <property type="entry name" value="SMAD_FHA_dom_sf"/>
</dbReference>
<dbReference type="RefSeq" id="WP_283174989.1">
    <property type="nucleotide sequence ID" value="NZ_JAPNOA010000056.1"/>
</dbReference>
<feature type="transmembrane region" description="Helical" evidence="1">
    <location>
        <begin position="225"/>
        <end position="244"/>
    </location>
</feature>